<dbReference type="AlphaFoldDB" id="X0SRH9"/>
<dbReference type="SUPFAM" id="SSF52540">
    <property type="entry name" value="P-loop containing nucleoside triphosphate hydrolases"/>
    <property type="match status" value="1"/>
</dbReference>
<evidence type="ECO:0000313" key="1">
    <source>
        <dbReference type="EMBL" id="GAF83723.1"/>
    </source>
</evidence>
<reference evidence="1" key="1">
    <citation type="journal article" date="2014" name="Front. Microbiol.">
        <title>High frequency of phylogenetically diverse reductive dehalogenase-homologous genes in deep subseafloor sedimentary metagenomes.</title>
        <authorList>
            <person name="Kawai M."/>
            <person name="Futagami T."/>
            <person name="Toyoda A."/>
            <person name="Takaki Y."/>
            <person name="Nishi S."/>
            <person name="Hori S."/>
            <person name="Arai W."/>
            <person name="Tsubouchi T."/>
            <person name="Morono Y."/>
            <person name="Uchiyama I."/>
            <person name="Ito T."/>
            <person name="Fujiyama A."/>
            <person name="Inagaki F."/>
            <person name="Takami H."/>
        </authorList>
    </citation>
    <scope>NUCLEOTIDE SEQUENCE</scope>
    <source>
        <strain evidence="1">Expedition CK06-06</strain>
    </source>
</reference>
<feature type="non-terminal residue" evidence="1">
    <location>
        <position position="506"/>
    </location>
</feature>
<sequence>NSYVVTPKIEEYLENFLEHYTDTFYNETGEIGAWISGYFGSGKSYLAKILGLVTENRQVQGIDAVKLFESRLDPDSSRTGSIKRHLSRMSQCDTHVMAFNINSLTDSKTSHLPRILLSQFYQSKGYSSNLLYASVIESEFDKLGKLSDLYSKIEEKTSSSWEDIRTNLSFYQRQVNQAVCETAPDLFTCEDDVLNALRTAEQGEFFNVQSLVQILLQDIESRQKTLNKPSRIVFVLDETGQWIEDESERLYQLQALVEEAAKEARGKIWFIITTHEDIGSVYQNARALQADMKKIESRFRFKFSLTTENIEEVLKERIFKKTISGADEVKAVYNRNSGILRDLGELKNSGQKLPSCDEDNFVTFYPFIPYHIHLIPDIVKSLRSHGGRGEQLSGSTRTLLAVTQDIISSGRREYLDLGVGELVSFDEIYINLAGDAEVPPDVRRELGRITETIHEGDLFTQRVAEVLYLIGEVPYIPRTVDNIARLLLQSTDEDLSRLVSMIQPEL</sequence>
<proteinExistence type="predicted"/>
<dbReference type="EMBL" id="BARS01002279">
    <property type="protein sequence ID" value="GAF83723.1"/>
    <property type="molecule type" value="Genomic_DNA"/>
</dbReference>
<organism evidence="1">
    <name type="scientific">marine sediment metagenome</name>
    <dbReference type="NCBI Taxonomy" id="412755"/>
    <lineage>
        <taxon>unclassified sequences</taxon>
        <taxon>metagenomes</taxon>
        <taxon>ecological metagenomes</taxon>
    </lineage>
</organism>
<comment type="caution">
    <text evidence="1">The sequence shown here is derived from an EMBL/GenBank/DDBJ whole genome shotgun (WGS) entry which is preliminary data.</text>
</comment>
<dbReference type="InterPro" id="IPR027417">
    <property type="entry name" value="P-loop_NTPase"/>
</dbReference>
<name>X0SRH9_9ZZZZ</name>
<protein>
    <recommendedName>
        <fullName evidence="2">BREX system P-loop protein BrxC</fullName>
    </recommendedName>
</protein>
<feature type="non-terminal residue" evidence="1">
    <location>
        <position position="1"/>
    </location>
</feature>
<gene>
    <name evidence="1" type="ORF">S01H1_04302</name>
</gene>
<dbReference type="Gene3D" id="3.40.50.300">
    <property type="entry name" value="P-loop containing nucleotide triphosphate hydrolases"/>
    <property type="match status" value="1"/>
</dbReference>
<accession>X0SRH9</accession>
<evidence type="ECO:0008006" key="2">
    <source>
        <dbReference type="Google" id="ProtNLM"/>
    </source>
</evidence>
<dbReference type="Gene3D" id="1.10.8.730">
    <property type="match status" value="1"/>
</dbReference>